<reference evidence="5 6" key="2">
    <citation type="submission" date="2016-08" db="EMBL/GenBank/DDBJ databases">
        <title>Orenia metallireducens sp. nov. strain Z6, a Novel Metal-reducing Firmicute from the Deep Subsurface.</title>
        <authorList>
            <person name="Maxim B.I."/>
            <person name="Kenneth K."/>
            <person name="Flynn T.M."/>
            <person name="Oloughlin E.J."/>
            <person name="Locke R.A."/>
            <person name="Weber J.R."/>
            <person name="Egan S.M."/>
            <person name="Mackie R.I."/>
            <person name="Cann I.K."/>
        </authorList>
    </citation>
    <scope>NUCLEOTIDE SEQUENCE [LARGE SCALE GENOMIC DNA]</scope>
    <source>
        <strain evidence="5 6">Z6</strain>
    </source>
</reference>
<dbReference type="OrthoDB" id="2374504at2"/>
<dbReference type="PANTHER" id="PTHR39183:SF1">
    <property type="entry name" value="SPORE COAT PROTEIN F-LIKE PROTEIN YHCQ"/>
    <property type="match status" value="1"/>
</dbReference>
<evidence type="ECO:0000256" key="3">
    <source>
        <dbReference type="ARBA" id="ARBA00024344"/>
    </source>
</evidence>
<dbReference type="EMBL" id="LWDV01000006">
    <property type="protein sequence ID" value="OCL28018.1"/>
    <property type="molecule type" value="Genomic_DNA"/>
</dbReference>
<keyword evidence="1" id="KW-0749">Sporulation</keyword>
<feature type="region of interest" description="Disordered" evidence="4">
    <location>
        <begin position="73"/>
        <end position="96"/>
    </location>
</feature>
<comment type="subcellular location">
    <subcellularLocation>
        <location evidence="2">Spore coat</location>
    </subcellularLocation>
</comment>
<dbReference type="PANTHER" id="PTHR39183">
    <property type="entry name" value="SPORE COAT PROTEIN F-LIKE PROTEIN YHCQ"/>
    <property type="match status" value="1"/>
</dbReference>
<evidence type="ECO:0000256" key="2">
    <source>
        <dbReference type="ARBA" id="ARBA00024325"/>
    </source>
</evidence>
<evidence type="ECO:0000256" key="4">
    <source>
        <dbReference type="SAM" id="MobiDB-lite"/>
    </source>
</evidence>
<accession>A0A1C0ACC1</accession>
<dbReference type="Gene3D" id="1.20.1260.10">
    <property type="match status" value="1"/>
</dbReference>
<dbReference type="GO" id="GO:0030435">
    <property type="term" value="P:sporulation resulting in formation of a cellular spore"/>
    <property type="evidence" value="ECO:0007669"/>
    <property type="project" value="UniProtKB-KW"/>
</dbReference>
<proteinExistence type="inferred from homology"/>
<dbReference type="Pfam" id="PF07875">
    <property type="entry name" value="Coat_F"/>
    <property type="match status" value="1"/>
</dbReference>
<organism evidence="5 6">
    <name type="scientific">Orenia metallireducens</name>
    <dbReference type="NCBI Taxonomy" id="1413210"/>
    <lineage>
        <taxon>Bacteria</taxon>
        <taxon>Bacillati</taxon>
        <taxon>Bacillota</taxon>
        <taxon>Clostridia</taxon>
        <taxon>Halanaerobiales</taxon>
        <taxon>Halobacteroidaceae</taxon>
        <taxon>Orenia</taxon>
    </lineage>
</organism>
<comment type="caution">
    <text evidence="5">The sequence shown here is derived from an EMBL/GenBank/DDBJ whole genome shotgun (WGS) entry which is preliminary data.</text>
</comment>
<dbReference type="AlphaFoldDB" id="A0A1C0ACC1"/>
<dbReference type="Proteomes" id="UP000093514">
    <property type="component" value="Unassembled WGS sequence"/>
</dbReference>
<gene>
    <name evidence="5" type="ORF">U472_02120</name>
</gene>
<dbReference type="InterPro" id="IPR012347">
    <property type="entry name" value="Ferritin-like"/>
</dbReference>
<comment type="similarity">
    <text evidence="3">Belongs to the CotF family.</text>
</comment>
<keyword evidence="6" id="KW-1185">Reference proteome</keyword>
<name>A0A1C0ACC1_9FIRM</name>
<keyword evidence="5" id="KW-0167">Capsid protein</keyword>
<protein>
    <submittedName>
        <fullName evidence="5">Coat protein F</fullName>
    </submittedName>
</protein>
<reference evidence="6" key="1">
    <citation type="submission" date="2016-07" db="EMBL/GenBank/DDBJ databases">
        <authorList>
            <person name="Florea S."/>
            <person name="Webb J.S."/>
            <person name="Jaromczyk J."/>
            <person name="Schardl C.L."/>
        </authorList>
    </citation>
    <scope>NUCLEOTIDE SEQUENCE [LARGE SCALE GENOMIC DNA]</scope>
    <source>
        <strain evidence="6">Z6</strain>
    </source>
</reference>
<evidence type="ECO:0000256" key="1">
    <source>
        <dbReference type="ARBA" id="ARBA00022969"/>
    </source>
</evidence>
<evidence type="ECO:0000313" key="6">
    <source>
        <dbReference type="Proteomes" id="UP000093514"/>
    </source>
</evidence>
<dbReference type="RefSeq" id="WP_068715045.1">
    <property type="nucleotide sequence ID" value="NZ_LWDV01000006.1"/>
</dbReference>
<evidence type="ECO:0000313" key="5">
    <source>
        <dbReference type="EMBL" id="OCL28018.1"/>
    </source>
</evidence>
<keyword evidence="5" id="KW-0946">Virion</keyword>
<dbReference type="InterPro" id="IPR012851">
    <property type="entry name" value="Spore_coat_CotF-like"/>
</dbReference>
<sequence>MNKEYGAHEIMEMHEVLTDTINGINQFELYRPHVKDSQLGSILDNQIQFMIKEYNNMVQAMNQRGMNQRLPYNNQMNSNPKYGLRNPQPESPNTSINQLNDRDIASGMLSCHKSSAIMRTIGALECADPQLRKMVQQGSMNCMDQAYEVWQFMNERGFYQVPTLKDTTTDTMVHSYTPANMNNNMNMQLQPQAQAQPTMQ</sequence>